<dbReference type="RefSeq" id="WP_089779171.1">
    <property type="nucleotide sequence ID" value="NZ_CABLRR010000002.1"/>
</dbReference>
<name>A0A0D6JSN0_9EURY</name>
<protein>
    <submittedName>
        <fullName evidence="1">Uncharacterized protein</fullName>
    </submittedName>
</protein>
<dbReference type="OrthoDB" id="248293at2157"/>
<dbReference type="Proteomes" id="UP000198902">
    <property type="component" value="Unassembled WGS sequence"/>
</dbReference>
<evidence type="ECO:0000313" key="1">
    <source>
        <dbReference type="EMBL" id="CQR50877.1"/>
    </source>
</evidence>
<dbReference type="AlphaFoldDB" id="A0A0D6JSN0"/>
<proteinExistence type="predicted"/>
<accession>A0A0D6JSN0</accession>
<reference evidence="2" key="1">
    <citation type="submission" date="2015-03" db="EMBL/GenBank/DDBJ databases">
        <authorList>
            <person name="Urmite Genomes"/>
        </authorList>
    </citation>
    <scope>NUCLEOTIDE SEQUENCE [LARGE SCALE GENOMIC DNA]</scope>
    <source>
        <strain evidence="2">Arc-Hr</strain>
    </source>
</reference>
<organism evidence="1 2">
    <name type="scientific">Haloferax massiliensis</name>
    <dbReference type="NCBI Taxonomy" id="1476858"/>
    <lineage>
        <taxon>Archaea</taxon>
        <taxon>Methanobacteriati</taxon>
        <taxon>Methanobacteriota</taxon>
        <taxon>Stenosarchaea group</taxon>
        <taxon>Halobacteria</taxon>
        <taxon>Halobacteriales</taxon>
        <taxon>Haloferacaceae</taxon>
        <taxon>Haloferax</taxon>
    </lineage>
</organism>
<dbReference type="EMBL" id="CSTE01000002">
    <property type="protein sequence ID" value="CQR50877.1"/>
    <property type="molecule type" value="Genomic_DNA"/>
</dbReference>
<gene>
    <name evidence="1" type="ORF">BN996_02361</name>
</gene>
<keyword evidence="2" id="KW-1185">Reference proteome</keyword>
<sequence length="59" mass="6479">MSANVASADTSERDGTRRIDVTTVRTGRVADFAETELGDDAIGFERRGGWTYLVAKETR</sequence>
<evidence type="ECO:0000313" key="2">
    <source>
        <dbReference type="Proteomes" id="UP000198902"/>
    </source>
</evidence>